<feature type="transmembrane region" description="Helical" evidence="9">
    <location>
        <begin position="314"/>
        <end position="332"/>
    </location>
</feature>
<feature type="transmembrane region" description="Helical" evidence="9">
    <location>
        <begin position="123"/>
        <end position="142"/>
    </location>
</feature>
<accession>A0ABQ4KGK5</accession>
<feature type="transmembrane region" description="Helical" evidence="9">
    <location>
        <begin position="12"/>
        <end position="35"/>
    </location>
</feature>
<keyword evidence="2" id="KW-0813">Transport</keyword>
<evidence type="ECO:0000256" key="4">
    <source>
        <dbReference type="ARBA" id="ARBA00022597"/>
    </source>
</evidence>
<name>A0ABQ4KGK5_9BACI</name>
<feature type="transmembrane region" description="Helical" evidence="9">
    <location>
        <begin position="432"/>
        <end position="451"/>
    </location>
</feature>
<evidence type="ECO:0000256" key="5">
    <source>
        <dbReference type="ARBA" id="ARBA00022683"/>
    </source>
</evidence>
<feature type="transmembrane region" description="Helical" evidence="9">
    <location>
        <begin position="86"/>
        <end position="116"/>
    </location>
</feature>
<comment type="caution">
    <text evidence="10">The sequence shown here is derived from an EMBL/GenBank/DDBJ whole genome shotgun (WGS) entry which is preliminary data.</text>
</comment>
<evidence type="ECO:0000313" key="11">
    <source>
        <dbReference type="Proteomes" id="UP000679950"/>
    </source>
</evidence>
<dbReference type="Pfam" id="PF03611">
    <property type="entry name" value="EIIC-GAT"/>
    <property type="match status" value="1"/>
</dbReference>
<dbReference type="PANTHER" id="PTHR37324">
    <property type="entry name" value="PTS SYSTEM GALACTITOL-SPECIFIC EIIC COMPONENT"/>
    <property type="match status" value="1"/>
</dbReference>
<feature type="transmembrane region" description="Helical" evidence="9">
    <location>
        <begin position="254"/>
        <end position="275"/>
    </location>
</feature>
<feature type="transmembrane region" description="Helical" evidence="9">
    <location>
        <begin position="47"/>
        <end position="66"/>
    </location>
</feature>
<proteinExistence type="predicted"/>
<sequence>MFIERLNDAFNAFINLGGSAMMFIIITILSLIVGVSISKAIEGGLRMAIALTGMGAIISLLSSTFAPALESFVESTGVSLSVTDLGWAPLAVITWGSVYTLYFAFICLVVNAIMLIAKKTTTLNVDLFNIWNLSVIGLLTMYYSDNNLILTTLFVGFIYALMLINADVMKPTINRLLGYDQDNITTTAHPSLLIAPVVMLFNKIIDVCLPFIDKFDFNAEALNKKIGFWGSNFAIGAYLGVFIGLLGRQSAAEIFTLAFTGAVALELFALVGSWFGPAIGPLSEGITNKMSKRFSGRKLLIGIDWPILATRAELWAVANILAPILLVVAIFLPGNTVLPLGGILLTVLAPALLIVTRGRVVRMTIIGTVLIPLFLWGATLIAEFVSKTSKAMGNFPEGLSSNALISSVDSDPIEKMLAILFGKAVDTMDMKLIGFSILALVVYILLFAWYFKQMRKENKKLENESN</sequence>
<protein>
    <submittedName>
        <fullName evidence="10">PTS glucitol transporter subunit IIA</fullName>
    </submittedName>
</protein>
<dbReference type="PANTHER" id="PTHR37324:SF2">
    <property type="entry name" value="PTS SYSTEM GALACTITOL-SPECIFIC EIIC COMPONENT"/>
    <property type="match status" value="1"/>
</dbReference>
<keyword evidence="11" id="KW-1185">Reference proteome</keyword>
<feature type="transmembrane region" description="Helical" evidence="9">
    <location>
        <begin position="148"/>
        <end position="166"/>
    </location>
</feature>
<keyword evidence="6 9" id="KW-0812">Transmembrane</keyword>
<keyword evidence="3" id="KW-1003">Cell membrane</keyword>
<keyword evidence="8 9" id="KW-0472">Membrane</keyword>
<keyword evidence="4" id="KW-0762">Sugar transport</keyword>
<evidence type="ECO:0000256" key="1">
    <source>
        <dbReference type="ARBA" id="ARBA00004651"/>
    </source>
</evidence>
<evidence type="ECO:0000256" key="6">
    <source>
        <dbReference type="ARBA" id="ARBA00022692"/>
    </source>
</evidence>
<evidence type="ECO:0000256" key="8">
    <source>
        <dbReference type="ARBA" id="ARBA00023136"/>
    </source>
</evidence>
<comment type="subcellular location">
    <subcellularLocation>
        <location evidence="1">Cell membrane</location>
        <topology evidence="1">Multi-pass membrane protein</topology>
    </subcellularLocation>
</comment>
<dbReference type="RefSeq" id="WP_158321007.1">
    <property type="nucleotide sequence ID" value="NZ_BORB01000009.1"/>
</dbReference>
<feature type="transmembrane region" description="Helical" evidence="9">
    <location>
        <begin position="226"/>
        <end position="248"/>
    </location>
</feature>
<dbReference type="Proteomes" id="UP000679950">
    <property type="component" value="Unassembled WGS sequence"/>
</dbReference>
<evidence type="ECO:0000256" key="9">
    <source>
        <dbReference type="SAM" id="Phobius"/>
    </source>
</evidence>
<evidence type="ECO:0000313" key="10">
    <source>
        <dbReference type="EMBL" id="GIN57087.1"/>
    </source>
</evidence>
<evidence type="ECO:0000256" key="2">
    <source>
        <dbReference type="ARBA" id="ARBA00022448"/>
    </source>
</evidence>
<keyword evidence="7 9" id="KW-1133">Transmembrane helix</keyword>
<organism evidence="10 11">
    <name type="scientific">Lederbergia ruris</name>
    <dbReference type="NCBI Taxonomy" id="217495"/>
    <lineage>
        <taxon>Bacteria</taxon>
        <taxon>Bacillati</taxon>
        <taxon>Bacillota</taxon>
        <taxon>Bacilli</taxon>
        <taxon>Bacillales</taxon>
        <taxon>Bacillaceae</taxon>
        <taxon>Lederbergia</taxon>
    </lineage>
</organism>
<feature type="transmembrane region" description="Helical" evidence="9">
    <location>
        <begin position="338"/>
        <end position="356"/>
    </location>
</feature>
<dbReference type="InterPro" id="IPR013853">
    <property type="entry name" value="EIIC-GAT"/>
</dbReference>
<dbReference type="PIRSF" id="PIRSF006304">
    <property type="entry name" value="GatC"/>
    <property type="match status" value="1"/>
</dbReference>
<gene>
    <name evidence="10" type="ORF">J8TS2_14060</name>
</gene>
<feature type="transmembrane region" description="Helical" evidence="9">
    <location>
        <begin position="363"/>
        <end position="382"/>
    </location>
</feature>
<evidence type="ECO:0000256" key="3">
    <source>
        <dbReference type="ARBA" id="ARBA00022475"/>
    </source>
</evidence>
<reference evidence="10 11" key="1">
    <citation type="submission" date="2021-03" db="EMBL/GenBank/DDBJ databases">
        <title>Antimicrobial resistance genes in bacteria isolated from Japanese honey, and their potential for conferring macrolide and lincosamide resistance in the American foulbrood pathogen Paenibacillus larvae.</title>
        <authorList>
            <person name="Okamoto M."/>
            <person name="Kumagai M."/>
            <person name="Kanamori H."/>
            <person name="Takamatsu D."/>
        </authorList>
    </citation>
    <scope>NUCLEOTIDE SEQUENCE [LARGE SCALE GENOMIC DNA]</scope>
    <source>
        <strain evidence="10 11">J8TS2</strain>
    </source>
</reference>
<dbReference type="InterPro" id="IPR004703">
    <property type="entry name" value="PTS_sugar-sp_permease"/>
</dbReference>
<dbReference type="EMBL" id="BORB01000009">
    <property type="protein sequence ID" value="GIN57087.1"/>
    <property type="molecule type" value="Genomic_DNA"/>
</dbReference>
<evidence type="ECO:0000256" key="7">
    <source>
        <dbReference type="ARBA" id="ARBA00022989"/>
    </source>
</evidence>
<keyword evidence="5" id="KW-0598">Phosphotransferase system</keyword>